<feature type="region of interest" description="Disordered" evidence="1">
    <location>
        <begin position="1"/>
        <end position="72"/>
    </location>
</feature>
<sequence length="72" mass="7553">MGEGRKTHNGRLEGITPPAGAKSRRGEPEQPLPPRSAGLLSTGLPGEALLPVQSTPAPVFPTEAAGRVFFRH</sequence>
<evidence type="ECO:0000256" key="1">
    <source>
        <dbReference type="SAM" id="MobiDB-lite"/>
    </source>
</evidence>
<reference evidence="2" key="1">
    <citation type="submission" date="2019-08" db="EMBL/GenBank/DDBJ databases">
        <authorList>
            <person name="Kucharzyk K."/>
            <person name="Murdoch R.W."/>
            <person name="Higgins S."/>
            <person name="Loffler F."/>
        </authorList>
    </citation>
    <scope>NUCLEOTIDE SEQUENCE</scope>
</reference>
<dbReference type="EMBL" id="VSSQ01000958">
    <property type="protein sequence ID" value="MPM03496.1"/>
    <property type="molecule type" value="Genomic_DNA"/>
</dbReference>
<organism evidence="2">
    <name type="scientific">bioreactor metagenome</name>
    <dbReference type="NCBI Taxonomy" id="1076179"/>
    <lineage>
        <taxon>unclassified sequences</taxon>
        <taxon>metagenomes</taxon>
        <taxon>ecological metagenomes</taxon>
    </lineage>
</organism>
<dbReference type="AlphaFoldDB" id="A0A644WI00"/>
<evidence type="ECO:0000313" key="2">
    <source>
        <dbReference type="EMBL" id="MPM03496.1"/>
    </source>
</evidence>
<protein>
    <submittedName>
        <fullName evidence="2">Uncharacterized protein</fullName>
    </submittedName>
</protein>
<comment type="caution">
    <text evidence="2">The sequence shown here is derived from an EMBL/GenBank/DDBJ whole genome shotgun (WGS) entry which is preliminary data.</text>
</comment>
<proteinExistence type="predicted"/>
<name>A0A644WI00_9ZZZZ</name>
<gene>
    <name evidence="2" type="ORF">SDC9_49763</name>
</gene>
<accession>A0A644WI00</accession>